<reference evidence="2" key="1">
    <citation type="journal article" date="2014" name="Front. Microbiol.">
        <title>High frequency of phylogenetically diverse reductive dehalogenase-homologous genes in deep subseafloor sedimentary metagenomes.</title>
        <authorList>
            <person name="Kawai M."/>
            <person name="Futagami T."/>
            <person name="Toyoda A."/>
            <person name="Takaki Y."/>
            <person name="Nishi S."/>
            <person name="Hori S."/>
            <person name="Arai W."/>
            <person name="Tsubouchi T."/>
            <person name="Morono Y."/>
            <person name="Uchiyama I."/>
            <person name="Ito T."/>
            <person name="Fujiyama A."/>
            <person name="Inagaki F."/>
            <person name="Takami H."/>
        </authorList>
    </citation>
    <scope>NUCLEOTIDE SEQUENCE</scope>
    <source>
        <strain evidence="2">Expedition CK06-06</strain>
    </source>
</reference>
<dbReference type="Gene3D" id="1.25.10.10">
    <property type="entry name" value="Leucine-rich Repeat Variant"/>
    <property type="match status" value="1"/>
</dbReference>
<organism evidence="2">
    <name type="scientific">marine sediment metagenome</name>
    <dbReference type="NCBI Taxonomy" id="412755"/>
    <lineage>
        <taxon>unclassified sequences</taxon>
        <taxon>metagenomes</taxon>
        <taxon>ecological metagenomes</taxon>
    </lineage>
</organism>
<gene>
    <name evidence="2" type="ORF">S03H2_18689</name>
</gene>
<feature type="non-terminal residue" evidence="2">
    <location>
        <position position="325"/>
    </location>
</feature>
<keyword evidence="1" id="KW-0472">Membrane</keyword>
<dbReference type="AlphaFoldDB" id="X1F4Q8"/>
<evidence type="ECO:0008006" key="3">
    <source>
        <dbReference type="Google" id="ProtNLM"/>
    </source>
</evidence>
<evidence type="ECO:0000256" key="1">
    <source>
        <dbReference type="SAM" id="Phobius"/>
    </source>
</evidence>
<feature type="non-terminal residue" evidence="2">
    <location>
        <position position="1"/>
    </location>
</feature>
<proteinExistence type="predicted"/>
<dbReference type="InterPro" id="IPR011989">
    <property type="entry name" value="ARM-like"/>
</dbReference>
<accession>X1F4Q8</accession>
<keyword evidence="1" id="KW-1133">Transmembrane helix</keyword>
<sequence length="325" mass="36775">IPFTLLPAVFIKGSDESLGFSLNQSVRELLYIPVASDLKVKAKPFIDMFINRFAKVFAAIFLLLFALTLNKEVTYLTPVFDPELSKDLIWGVIAFLILWIMISLRIGKEYYRAITEKIKIKWSNAYKDVAEKLDVDYTKLVFDTIESKNRSSVLYAMHLFDLLERDKLTPEIKKMISQKADEVTAFSLGDLFNAEGATWFPEIDDDIAQESFITDIREVMSSDAYQQVMQLHAEGIMEKSERSEIEKMELAKAIGLMSPDVPLVKKLETLISDDSPEVSCYAIRSAARLKKVEHIPAIIYKLGNPKTREEAVSALKAYGSSAMST</sequence>
<protein>
    <recommendedName>
        <fullName evidence="3">HEAT repeat domain-containing protein</fullName>
    </recommendedName>
</protein>
<evidence type="ECO:0000313" key="2">
    <source>
        <dbReference type="EMBL" id="GAH40611.1"/>
    </source>
</evidence>
<feature type="transmembrane region" description="Helical" evidence="1">
    <location>
        <begin position="88"/>
        <end position="107"/>
    </location>
</feature>
<feature type="transmembrane region" description="Helical" evidence="1">
    <location>
        <begin position="49"/>
        <end position="68"/>
    </location>
</feature>
<keyword evidence="1" id="KW-0812">Transmembrane</keyword>
<dbReference type="EMBL" id="BARU01009711">
    <property type="protein sequence ID" value="GAH40611.1"/>
    <property type="molecule type" value="Genomic_DNA"/>
</dbReference>
<comment type="caution">
    <text evidence="2">The sequence shown here is derived from an EMBL/GenBank/DDBJ whole genome shotgun (WGS) entry which is preliminary data.</text>
</comment>
<name>X1F4Q8_9ZZZZ</name>